<protein>
    <recommendedName>
        <fullName evidence="7">NlpC/P60 domain-containing protein</fullName>
    </recommendedName>
</protein>
<feature type="signal peptide" evidence="6">
    <location>
        <begin position="1"/>
        <end position="17"/>
    </location>
</feature>
<keyword evidence="5" id="KW-1133">Transmembrane helix</keyword>
<feature type="chain" id="PRO_5047356964" description="NlpC/P60 domain-containing protein" evidence="6">
    <location>
        <begin position="18"/>
        <end position="497"/>
    </location>
</feature>
<keyword evidence="6" id="KW-0732">Signal</keyword>
<evidence type="ECO:0000256" key="2">
    <source>
        <dbReference type="ARBA" id="ARBA00022801"/>
    </source>
</evidence>
<feature type="domain" description="NlpC/P60" evidence="7">
    <location>
        <begin position="106"/>
        <end position="293"/>
    </location>
</feature>
<sequence>MAGAALLAVSLTAPAAAAGTAGAIPASQTSTSSQFNTLAELQQARGLSGTVRTAGDEYPGDGAGMTYTVTSTRPTDETANVAMPLADGQWAVPQGFASGPSTQSSSAATEDLINRGQTFVDAGTQLQWDASRPTPLTGKVIHSVNSAPYAVTCSSFVGMALMGWTYDSTTYVADQNSKVGYGVDFGPDAIGSPMWQANNLASWFYANGDLWLDTDGQYQRGDVLFFSSHNPTVTPGTAEGARSTFGNVYHVAIYLGDGMLMHSTGRAAGQGVHVSKMGTSLEADLSFVARPNLGGTSSQGASSNGAAPASTDQAGQGQQGAGQPGAPQGATEAETQVQGAAPSEGADAGQAADGGQSSASQAEQGQQGSDQAGQGQQGSGQGGQSSEQASAGTGAAAPGASQGPLPDAAPTPQDSAVAVIAASDVEGDVPHSPQPQAAAPKQGQDEGQQLPMTGASIAGAVIATLLVATGAAVILARRVGARRAAVSVSSTVGRWRR</sequence>
<keyword evidence="1" id="KW-0645">Protease</keyword>
<dbReference type="RefSeq" id="WP_223913209.1">
    <property type="nucleotide sequence ID" value="NZ_AP025017.1"/>
</dbReference>
<evidence type="ECO:0000256" key="1">
    <source>
        <dbReference type="ARBA" id="ARBA00022670"/>
    </source>
</evidence>
<keyword evidence="5" id="KW-0812">Transmembrane</keyword>
<accession>A0ABN6K9H9</accession>
<organism evidence="8 9">
    <name type="scientific">Actinomyces capricornis</name>
    <dbReference type="NCBI Taxonomy" id="2755559"/>
    <lineage>
        <taxon>Bacteria</taxon>
        <taxon>Bacillati</taxon>
        <taxon>Actinomycetota</taxon>
        <taxon>Actinomycetes</taxon>
        <taxon>Actinomycetales</taxon>
        <taxon>Actinomycetaceae</taxon>
        <taxon>Actinomyces</taxon>
    </lineage>
</organism>
<keyword evidence="2" id="KW-0378">Hydrolase</keyword>
<evidence type="ECO:0000256" key="3">
    <source>
        <dbReference type="ARBA" id="ARBA00022807"/>
    </source>
</evidence>
<dbReference type="Gene3D" id="3.90.1720.10">
    <property type="entry name" value="endopeptidase domain like (from Nostoc punctiforme)"/>
    <property type="match status" value="1"/>
</dbReference>
<feature type="compositionally biased region" description="Low complexity" evidence="4">
    <location>
        <begin position="384"/>
        <end position="403"/>
    </location>
</feature>
<proteinExistence type="predicted"/>
<reference evidence="8 9" key="1">
    <citation type="submission" date="2021-08" db="EMBL/GenBank/DDBJ databases">
        <title>Whole genome sequence of novel Actinomyces species strain MAS-1.</title>
        <authorList>
            <person name="Saito M."/>
            <person name="Kuwahara N."/>
            <person name="Takizawa T."/>
            <person name="Gotouda H."/>
            <person name="Ochiai T."/>
        </authorList>
    </citation>
    <scope>NUCLEOTIDE SEQUENCE [LARGE SCALE GENOMIC DNA]</scope>
    <source>
        <strain evidence="8 9">MAS-1</strain>
    </source>
</reference>
<dbReference type="InterPro" id="IPR000064">
    <property type="entry name" value="NLP_P60_dom"/>
</dbReference>
<feature type="compositionally biased region" description="Polar residues" evidence="4">
    <location>
        <begin position="294"/>
        <end position="305"/>
    </location>
</feature>
<dbReference type="EMBL" id="AP025017">
    <property type="protein sequence ID" value="BDA64725.1"/>
    <property type="molecule type" value="Genomic_DNA"/>
</dbReference>
<evidence type="ECO:0000313" key="9">
    <source>
        <dbReference type="Proteomes" id="UP000824496"/>
    </source>
</evidence>
<keyword evidence="3" id="KW-0788">Thiol protease</keyword>
<evidence type="ECO:0000256" key="6">
    <source>
        <dbReference type="SAM" id="SignalP"/>
    </source>
</evidence>
<dbReference type="Proteomes" id="UP000824496">
    <property type="component" value="Chromosome"/>
</dbReference>
<keyword evidence="5" id="KW-0472">Membrane</keyword>
<feature type="region of interest" description="Disordered" evidence="4">
    <location>
        <begin position="292"/>
        <end position="450"/>
    </location>
</feature>
<evidence type="ECO:0000256" key="4">
    <source>
        <dbReference type="SAM" id="MobiDB-lite"/>
    </source>
</evidence>
<feature type="compositionally biased region" description="Low complexity" evidence="4">
    <location>
        <begin position="414"/>
        <end position="424"/>
    </location>
</feature>
<feature type="transmembrane region" description="Helical" evidence="5">
    <location>
        <begin position="457"/>
        <end position="476"/>
    </location>
</feature>
<dbReference type="PROSITE" id="PS51935">
    <property type="entry name" value="NLPC_P60"/>
    <property type="match status" value="1"/>
</dbReference>
<gene>
    <name evidence="8" type="ORF">MANAM107_15590</name>
</gene>
<name>A0ABN6K9H9_9ACTO</name>
<evidence type="ECO:0000256" key="5">
    <source>
        <dbReference type="SAM" id="Phobius"/>
    </source>
</evidence>
<evidence type="ECO:0000259" key="7">
    <source>
        <dbReference type="PROSITE" id="PS51935"/>
    </source>
</evidence>
<evidence type="ECO:0000313" key="8">
    <source>
        <dbReference type="EMBL" id="BDA64725.1"/>
    </source>
</evidence>
<keyword evidence="9" id="KW-1185">Reference proteome</keyword>
<feature type="region of interest" description="Disordered" evidence="4">
    <location>
        <begin position="46"/>
        <end position="66"/>
    </location>
</feature>
<feature type="compositionally biased region" description="Low complexity" evidence="4">
    <location>
        <begin position="343"/>
        <end position="374"/>
    </location>
</feature>